<keyword evidence="2 4" id="KW-0963">Cytoplasm</keyword>
<organism evidence="6 7">
    <name type="scientific">Treponema rectale</name>
    <dbReference type="NCBI Taxonomy" id="744512"/>
    <lineage>
        <taxon>Bacteria</taxon>
        <taxon>Pseudomonadati</taxon>
        <taxon>Spirochaetota</taxon>
        <taxon>Spirochaetia</taxon>
        <taxon>Spirochaetales</taxon>
        <taxon>Treponemataceae</taxon>
        <taxon>Treponema</taxon>
    </lineage>
</organism>
<evidence type="ECO:0000313" key="6">
    <source>
        <dbReference type="EMBL" id="QOS39256.1"/>
    </source>
</evidence>
<sequence length="180" mass="19844">MDYLDECNEKMNKSLEALKESLGTLRAGRVSAGLLDKVTANVYGSVSPIKYSANVSVLSPTDLSVKPYDPGTLKDILSGINKADLGCTVTQNGNAIILKFPAPSEDRRKDLEKQAKKYAEEAKVAIRNIRRDINTKVKKDDALSEDMKKGYDADVQKATDKHVEEVEKLLADKVKDIETI</sequence>
<accession>A0A7M1XI96</accession>
<dbReference type="InterPro" id="IPR036191">
    <property type="entry name" value="RRF_sf"/>
</dbReference>
<dbReference type="GO" id="GO:0006415">
    <property type="term" value="P:translational termination"/>
    <property type="evidence" value="ECO:0007669"/>
    <property type="project" value="UniProtKB-UniRule"/>
</dbReference>
<dbReference type="HAMAP" id="MF_00040">
    <property type="entry name" value="RRF"/>
    <property type="match status" value="1"/>
</dbReference>
<dbReference type="SUPFAM" id="SSF55194">
    <property type="entry name" value="Ribosome recycling factor, RRF"/>
    <property type="match status" value="1"/>
</dbReference>
<dbReference type="GO" id="GO:0005737">
    <property type="term" value="C:cytoplasm"/>
    <property type="evidence" value="ECO:0007669"/>
    <property type="project" value="UniProtKB-SubCell"/>
</dbReference>
<dbReference type="Pfam" id="PF01765">
    <property type="entry name" value="RRF"/>
    <property type="match status" value="1"/>
</dbReference>
<comment type="similarity">
    <text evidence="1 4">Belongs to the RRF family.</text>
</comment>
<gene>
    <name evidence="4" type="primary">frr</name>
    <name evidence="6" type="ORF">DYE49_01835</name>
</gene>
<dbReference type="PANTHER" id="PTHR20982:SF3">
    <property type="entry name" value="MITOCHONDRIAL RIBOSOME RECYCLING FACTOR PSEUDO 1"/>
    <property type="match status" value="1"/>
</dbReference>
<comment type="subcellular location">
    <subcellularLocation>
        <location evidence="4">Cytoplasm</location>
    </subcellularLocation>
</comment>
<evidence type="ECO:0000259" key="5">
    <source>
        <dbReference type="Pfam" id="PF01765"/>
    </source>
</evidence>
<dbReference type="PANTHER" id="PTHR20982">
    <property type="entry name" value="RIBOSOME RECYCLING FACTOR"/>
    <property type="match status" value="1"/>
</dbReference>
<dbReference type="Gene3D" id="3.30.1360.40">
    <property type="match status" value="1"/>
</dbReference>
<dbReference type="Gene3D" id="1.10.132.20">
    <property type="entry name" value="Ribosome-recycling factor"/>
    <property type="match status" value="1"/>
</dbReference>
<proteinExistence type="inferred from homology"/>
<evidence type="ECO:0000256" key="1">
    <source>
        <dbReference type="ARBA" id="ARBA00005912"/>
    </source>
</evidence>
<dbReference type="EMBL" id="CP031517">
    <property type="protein sequence ID" value="QOS39256.1"/>
    <property type="molecule type" value="Genomic_DNA"/>
</dbReference>
<dbReference type="FunFam" id="1.10.132.20:FF:000001">
    <property type="entry name" value="Ribosome-recycling factor"/>
    <property type="match status" value="1"/>
</dbReference>
<keyword evidence="3 4" id="KW-0648">Protein biosynthesis</keyword>
<evidence type="ECO:0000256" key="2">
    <source>
        <dbReference type="ARBA" id="ARBA00022490"/>
    </source>
</evidence>
<dbReference type="AlphaFoldDB" id="A0A7M1XI96"/>
<comment type="function">
    <text evidence="4">Responsible for the release of ribosomes from messenger RNA at the termination of protein biosynthesis. May increase the efficiency of translation by recycling ribosomes from one round of translation to another.</text>
</comment>
<name>A0A7M1XI96_9SPIR</name>
<feature type="domain" description="Ribosome recycling factor" evidence="5">
    <location>
        <begin position="18"/>
        <end position="177"/>
    </location>
</feature>
<reference evidence="6 7" key="1">
    <citation type="submission" date="2018-08" db="EMBL/GenBank/DDBJ databases">
        <title>The first complete genome of Treponema rectale (CHPAT), a commensal spirochete of the bovine rectum.</title>
        <authorList>
            <person name="Staton G.J."/>
            <person name="Clegg S.R."/>
            <person name="Carter S.D."/>
            <person name="Radford A.D."/>
            <person name="Darby A."/>
            <person name="Hall N."/>
            <person name="Birtles R.J."/>
            <person name="Evans N.J."/>
        </authorList>
    </citation>
    <scope>NUCLEOTIDE SEQUENCE [LARGE SCALE GENOMIC DNA]</scope>
    <source>
        <strain evidence="6 7">CHPA</strain>
    </source>
</reference>
<dbReference type="InterPro" id="IPR023584">
    <property type="entry name" value="Ribosome_recyc_fac_dom"/>
</dbReference>
<dbReference type="NCBIfam" id="TIGR00496">
    <property type="entry name" value="frr"/>
    <property type="match status" value="1"/>
</dbReference>
<evidence type="ECO:0000256" key="3">
    <source>
        <dbReference type="ARBA" id="ARBA00022917"/>
    </source>
</evidence>
<evidence type="ECO:0000313" key="7">
    <source>
        <dbReference type="Proteomes" id="UP000593591"/>
    </source>
</evidence>
<protein>
    <recommendedName>
        <fullName evidence="4">Ribosome-recycling factor</fullName>
        <shortName evidence="4">RRF</shortName>
    </recommendedName>
    <alternativeName>
        <fullName evidence="4">Ribosome-releasing factor</fullName>
    </alternativeName>
</protein>
<dbReference type="InterPro" id="IPR002661">
    <property type="entry name" value="Ribosome_recyc_fac"/>
</dbReference>
<dbReference type="GO" id="GO:0043023">
    <property type="term" value="F:ribosomal large subunit binding"/>
    <property type="evidence" value="ECO:0007669"/>
    <property type="project" value="TreeGrafter"/>
</dbReference>
<dbReference type="CDD" id="cd00520">
    <property type="entry name" value="RRF"/>
    <property type="match status" value="1"/>
</dbReference>
<dbReference type="KEGG" id="trc:DYE49_01835"/>
<evidence type="ECO:0000256" key="4">
    <source>
        <dbReference type="HAMAP-Rule" id="MF_00040"/>
    </source>
</evidence>
<dbReference type="Proteomes" id="UP000593591">
    <property type="component" value="Chromosome"/>
</dbReference>